<accession>A0A9J6FQL7</accession>
<dbReference type="InterPro" id="IPR032675">
    <property type="entry name" value="LRR_dom_sf"/>
</dbReference>
<gene>
    <name evidence="1" type="ORF">HPB48_016255</name>
</gene>
<dbReference type="Proteomes" id="UP000821853">
    <property type="component" value="Chromosome 10"/>
</dbReference>
<dbReference type="VEuPathDB" id="VectorBase:HLOH_064646"/>
<evidence type="ECO:0000313" key="1">
    <source>
        <dbReference type="EMBL" id="KAH9364380.1"/>
    </source>
</evidence>
<dbReference type="OrthoDB" id="76105at2759"/>
<dbReference type="EMBL" id="JABSTR010000002">
    <property type="protein sequence ID" value="KAH9364380.1"/>
    <property type="molecule type" value="Genomic_DNA"/>
</dbReference>
<protein>
    <submittedName>
        <fullName evidence="1">Uncharacterized protein</fullName>
    </submittedName>
</protein>
<reference evidence="1 2" key="1">
    <citation type="journal article" date="2020" name="Cell">
        <title>Large-Scale Comparative Analyses of Tick Genomes Elucidate Their Genetic Diversity and Vector Capacities.</title>
        <authorList>
            <consortium name="Tick Genome and Microbiome Consortium (TIGMIC)"/>
            <person name="Jia N."/>
            <person name="Wang J."/>
            <person name="Shi W."/>
            <person name="Du L."/>
            <person name="Sun Y."/>
            <person name="Zhan W."/>
            <person name="Jiang J.F."/>
            <person name="Wang Q."/>
            <person name="Zhang B."/>
            <person name="Ji P."/>
            <person name="Bell-Sakyi L."/>
            <person name="Cui X.M."/>
            <person name="Yuan T.T."/>
            <person name="Jiang B.G."/>
            <person name="Yang W.F."/>
            <person name="Lam T.T."/>
            <person name="Chang Q.C."/>
            <person name="Ding S.J."/>
            <person name="Wang X.J."/>
            <person name="Zhu J.G."/>
            <person name="Ruan X.D."/>
            <person name="Zhao L."/>
            <person name="Wei J.T."/>
            <person name="Ye R.Z."/>
            <person name="Que T.C."/>
            <person name="Du C.H."/>
            <person name="Zhou Y.H."/>
            <person name="Cheng J.X."/>
            <person name="Dai P.F."/>
            <person name="Guo W.B."/>
            <person name="Han X.H."/>
            <person name="Huang E.J."/>
            <person name="Li L.F."/>
            <person name="Wei W."/>
            <person name="Gao Y.C."/>
            <person name="Liu J.Z."/>
            <person name="Shao H.Z."/>
            <person name="Wang X."/>
            <person name="Wang C.C."/>
            <person name="Yang T.C."/>
            <person name="Huo Q.B."/>
            <person name="Li W."/>
            <person name="Chen H.Y."/>
            <person name="Chen S.E."/>
            <person name="Zhou L.G."/>
            <person name="Ni X.B."/>
            <person name="Tian J.H."/>
            <person name="Sheng Y."/>
            <person name="Liu T."/>
            <person name="Pan Y.S."/>
            <person name="Xia L.Y."/>
            <person name="Li J."/>
            <person name="Zhao F."/>
            <person name="Cao W.C."/>
        </authorList>
    </citation>
    <scope>NUCLEOTIDE SEQUENCE [LARGE SCALE GENOMIC DNA]</scope>
    <source>
        <strain evidence="1">HaeL-2018</strain>
    </source>
</reference>
<keyword evidence="2" id="KW-1185">Reference proteome</keyword>
<dbReference type="SUPFAM" id="SSF52047">
    <property type="entry name" value="RNI-like"/>
    <property type="match status" value="1"/>
</dbReference>
<sequence>MDVRDWKDALLRLDVNRECTAGTSDDCCWLCDCLPDWNCVLNALGLDLAEPQPGKLCLSTQVAEGTFDMGNAPFSTADFIVWLPRKHWCIEALKLSAGDLNCPTILVPDSVAGRLPKLRSIAVTGRTNSKHWSVVLDALGPVEQLEELQVSGFIDDDLALRLARLLVTSAGSMKRVDLSQGPAYSKELDMLMCGISKCRKLRELQFFASFDLTGLADFTSWLQEIETLEVLCIYDDFDYPSDPTFEDTDMEIDSNENNGAMLAFVVDLLRKNMSLKELRYDFYWRSSLGNVFKTLETNTVLRCLEISLSDFENVHIDPRMGIVLNSMLVKNEALKSLTFENYTMSEGDAMLIAAGLCRNRTLEVFDVSSCNLDFWVIQVLCSTLKQNTTLHSLRLGSFRASPIRR</sequence>
<dbReference type="Gene3D" id="3.80.10.10">
    <property type="entry name" value="Ribonuclease Inhibitor"/>
    <property type="match status" value="1"/>
</dbReference>
<organism evidence="1 2">
    <name type="scientific">Haemaphysalis longicornis</name>
    <name type="common">Bush tick</name>
    <dbReference type="NCBI Taxonomy" id="44386"/>
    <lineage>
        <taxon>Eukaryota</taxon>
        <taxon>Metazoa</taxon>
        <taxon>Ecdysozoa</taxon>
        <taxon>Arthropoda</taxon>
        <taxon>Chelicerata</taxon>
        <taxon>Arachnida</taxon>
        <taxon>Acari</taxon>
        <taxon>Parasitiformes</taxon>
        <taxon>Ixodida</taxon>
        <taxon>Ixodoidea</taxon>
        <taxon>Ixodidae</taxon>
        <taxon>Haemaphysalinae</taxon>
        <taxon>Haemaphysalis</taxon>
    </lineage>
</organism>
<dbReference type="AlphaFoldDB" id="A0A9J6FQL7"/>
<comment type="caution">
    <text evidence="1">The sequence shown here is derived from an EMBL/GenBank/DDBJ whole genome shotgun (WGS) entry which is preliminary data.</text>
</comment>
<evidence type="ECO:0000313" key="2">
    <source>
        <dbReference type="Proteomes" id="UP000821853"/>
    </source>
</evidence>
<dbReference type="PANTHER" id="PTHR47679:SF2">
    <property type="entry name" value="C-TERMINAL OF ROC (COR) DOMAIN-CONTAINING PROTEIN"/>
    <property type="match status" value="1"/>
</dbReference>
<proteinExistence type="predicted"/>
<name>A0A9J6FQL7_HAELO</name>
<dbReference type="PANTHER" id="PTHR47679">
    <property type="entry name" value="PROTEIN TORNADO 1"/>
    <property type="match status" value="1"/>
</dbReference>